<reference evidence="5 6" key="1">
    <citation type="submission" date="2021-01" db="EMBL/GenBank/DDBJ databases">
        <title>WGS of actinomycetes isolated from Thailand.</title>
        <authorList>
            <person name="Thawai C."/>
        </authorList>
    </citation>
    <scope>NUCLEOTIDE SEQUENCE [LARGE SCALE GENOMIC DNA]</scope>
    <source>
        <strain evidence="5 6">CA1R205</strain>
    </source>
</reference>
<dbReference type="Gene3D" id="1.10.1740.10">
    <property type="match status" value="1"/>
</dbReference>
<dbReference type="PANTHER" id="PTHR31157:SF1">
    <property type="entry name" value="SCP DOMAIN-CONTAINING PROTEIN"/>
    <property type="match status" value="1"/>
</dbReference>
<dbReference type="Pfam" id="PF00188">
    <property type="entry name" value="CAP"/>
    <property type="match status" value="1"/>
</dbReference>
<protein>
    <recommendedName>
        <fullName evidence="1">RNA polymerase sigma factor</fullName>
    </recommendedName>
</protein>
<sequence>MSSEVGAEVIEAARSGDPVARDQLVSAYLPLVYNVVGRALKGHADVDDVVQDTMIRALGGLGGLRDPSACRSWLVAIAMNQVRRHWRERQDAPVGGLGEVHEMPGPEPDFADLTIVRLGLEGQRKEVAEATRWLDDSEQEVLSLWWLEAGGELSRAEVAAALDLSPQHTAVRVQRTKDQLETARVVVRALSTTPLCGELRQLTGIWDGRPSALWRKRISRHARGCAGCSGHWSGLVPAEGLLVGLGLVPVAGALLGWRASTAAAAQLPMDPAGSAVPGDAWTHSADTTVLPAVDLGPAGAHGSAGATHGSAGTHAADGARGARHRARKRSRAARGAGIAALALAVGGSALLLVPGDKGHNDAGSSRTAPLAEETPSADEPTPDHTTTRPASRKESPTRRPVTKAPRTSKPTPRPSTSAPTAPPTRSAPTTAPPKADPGSGNSTAFAQQVMELVNIERGKVGCSPVRLNDKLNSAAQRHSDDMAARGYFDHTSPDGSDPGDRITAAGYPWRTYGENIAKGQQTPAAVMDSWMNSPGHRQNILNCDFTEMGVGVNRGSGGPTWTQAFGDR</sequence>
<evidence type="ECO:0000256" key="2">
    <source>
        <dbReference type="SAM" id="MobiDB-lite"/>
    </source>
</evidence>
<dbReference type="Proteomes" id="UP000634229">
    <property type="component" value="Unassembled WGS sequence"/>
</dbReference>
<comment type="caution">
    <text evidence="5">The sequence shown here is derived from an EMBL/GenBank/DDBJ whole genome shotgun (WGS) entry which is preliminary data.</text>
</comment>
<dbReference type="PANTHER" id="PTHR31157">
    <property type="entry name" value="SCP DOMAIN-CONTAINING PROTEIN"/>
    <property type="match status" value="1"/>
</dbReference>
<accession>A0ABS1NNE2</accession>
<feature type="compositionally biased region" description="Basic and acidic residues" evidence="2">
    <location>
        <begin position="381"/>
        <end position="397"/>
    </location>
</feature>
<keyword evidence="1" id="KW-0805">Transcription regulation</keyword>
<evidence type="ECO:0000313" key="5">
    <source>
        <dbReference type="EMBL" id="MBL1101612.1"/>
    </source>
</evidence>
<dbReference type="InterPro" id="IPR035940">
    <property type="entry name" value="CAP_sf"/>
</dbReference>
<dbReference type="InterPro" id="IPR014044">
    <property type="entry name" value="CAP_dom"/>
</dbReference>
<evidence type="ECO:0000256" key="1">
    <source>
        <dbReference type="RuleBase" id="RU000716"/>
    </source>
</evidence>
<comment type="similarity">
    <text evidence="1">Belongs to the sigma-70 factor family. ECF subfamily.</text>
</comment>
<dbReference type="InterPro" id="IPR013325">
    <property type="entry name" value="RNA_pol_sigma_r2"/>
</dbReference>
<dbReference type="InterPro" id="IPR014284">
    <property type="entry name" value="RNA_pol_sigma-70_dom"/>
</dbReference>
<dbReference type="SUPFAM" id="SSF88946">
    <property type="entry name" value="Sigma2 domain of RNA polymerase sigma factors"/>
    <property type="match status" value="1"/>
</dbReference>
<proteinExistence type="inferred from homology"/>
<keyword evidence="6" id="KW-1185">Reference proteome</keyword>
<feature type="region of interest" description="Disordered" evidence="2">
    <location>
        <begin position="299"/>
        <end position="331"/>
    </location>
</feature>
<keyword evidence="1" id="KW-0731">Sigma factor</keyword>
<dbReference type="Pfam" id="PF04542">
    <property type="entry name" value="Sigma70_r2"/>
    <property type="match status" value="1"/>
</dbReference>
<name>A0ABS1NNE2_9ACTN</name>
<gene>
    <name evidence="5" type="ORF">JK363_34195</name>
</gene>
<keyword evidence="1" id="KW-0238">DNA-binding</keyword>
<feature type="compositionally biased region" description="Basic residues" evidence="2">
    <location>
        <begin position="321"/>
        <end position="331"/>
    </location>
</feature>
<dbReference type="CDD" id="cd05379">
    <property type="entry name" value="CAP_bacterial"/>
    <property type="match status" value="1"/>
</dbReference>
<dbReference type="NCBIfam" id="TIGR02937">
    <property type="entry name" value="sigma70-ECF"/>
    <property type="match status" value="1"/>
</dbReference>
<dbReference type="EMBL" id="JAERRF010000030">
    <property type="protein sequence ID" value="MBL1101612.1"/>
    <property type="molecule type" value="Genomic_DNA"/>
</dbReference>
<organism evidence="5 6">
    <name type="scientific">Streptomyces coffeae</name>
    <dbReference type="NCBI Taxonomy" id="621382"/>
    <lineage>
        <taxon>Bacteria</taxon>
        <taxon>Bacillati</taxon>
        <taxon>Actinomycetota</taxon>
        <taxon>Actinomycetes</taxon>
        <taxon>Kitasatosporales</taxon>
        <taxon>Streptomycetaceae</taxon>
        <taxon>Streptomyces</taxon>
    </lineage>
</organism>
<keyword evidence="1" id="KW-0804">Transcription</keyword>
<feature type="domain" description="RNA polymerase sigma-70 region 2" evidence="4">
    <location>
        <begin position="24"/>
        <end position="90"/>
    </location>
</feature>
<evidence type="ECO:0000259" key="3">
    <source>
        <dbReference type="Pfam" id="PF00188"/>
    </source>
</evidence>
<feature type="region of interest" description="Disordered" evidence="2">
    <location>
        <begin position="356"/>
        <end position="442"/>
    </location>
</feature>
<dbReference type="Gene3D" id="3.40.33.10">
    <property type="entry name" value="CAP"/>
    <property type="match status" value="1"/>
</dbReference>
<dbReference type="RefSeq" id="WP_201881287.1">
    <property type="nucleotide sequence ID" value="NZ_JAERRF010000030.1"/>
</dbReference>
<dbReference type="InterPro" id="IPR007627">
    <property type="entry name" value="RNA_pol_sigma70_r2"/>
</dbReference>
<feature type="domain" description="SCP" evidence="3">
    <location>
        <begin position="451"/>
        <end position="565"/>
    </location>
</feature>
<evidence type="ECO:0000313" key="6">
    <source>
        <dbReference type="Proteomes" id="UP000634229"/>
    </source>
</evidence>
<dbReference type="InterPro" id="IPR000838">
    <property type="entry name" value="RNA_pol_sigma70_ECF_CS"/>
</dbReference>
<evidence type="ECO:0000259" key="4">
    <source>
        <dbReference type="Pfam" id="PF04542"/>
    </source>
</evidence>
<dbReference type="SUPFAM" id="SSF55797">
    <property type="entry name" value="PR-1-like"/>
    <property type="match status" value="1"/>
</dbReference>
<feature type="compositionally biased region" description="Low complexity" evidence="2">
    <location>
        <begin position="402"/>
        <end position="429"/>
    </location>
</feature>
<dbReference type="PROSITE" id="PS01063">
    <property type="entry name" value="SIGMA70_ECF"/>
    <property type="match status" value="1"/>
</dbReference>
<feature type="compositionally biased region" description="Low complexity" evidence="2">
    <location>
        <begin position="299"/>
        <end position="319"/>
    </location>
</feature>